<accession>A0AAD1U425</accession>
<feature type="region of interest" description="Disordered" evidence="1">
    <location>
        <begin position="258"/>
        <end position="287"/>
    </location>
</feature>
<name>A0AAD1U425_EUPCR</name>
<dbReference type="Proteomes" id="UP001295684">
    <property type="component" value="Unassembled WGS sequence"/>
</dbReference>
<proteinExistence type="predicted"/>
<keyword evidence="3" id="KW-1185">Reference proteome</keyword>
<organism evidence="2 3">
    <name type="scientific">Euplotes crassus</name>
    <dbReference type="NCBI Taxonomy" id="5936"/>
    <lineage>
        <taxon>Eukaryota</taxon>
        <taxon>Sar</taxon>
        <taxon>Alveolata</taxon>
        <taxon>Ciliophora</taxon>
        <taxon>Intramacronucleata</taxon>
        <taxon>Spirotrichea</taxon>
        <taxon>Hypotrichia</taxon>
        <taxon>Euplotida</taxon>
        <taxon>Euplotidae</taxon>
        <taxon>Moneuplotes</taxon>
    </lineage>
</organism>
<reference evidence="2" key="1">
    <citation type="submission" date="2023-07" db="EMBL/GenBank/DDBJ databases">
        <authorList>
            <consortium name="AG Swart"/>
            <person name="Singh M."/>
            <person name="Singh A."/>
            <person name="Seah K."/>
            <person name="Emmerich C."/>
        </authorList>
    </citation>
    <scope>NUCLEOTIDE SEQUENCE</scope>
    <source>
        <strain evidence="2">DP1</strain>
    </source>
</reference>
<comment type="caution">
    <text evidence="2">The sequence shown here is derived from an EMBL/GenBank/DDBJ whole genome shotgun (WGS) entry which is preliminary data.</text>
</comment>
<evidence type="ECO:0000256" key="1">
    <source>
        <dbReference type="SAM" id="MobiDB-lite"/>
    </source>
</evidence>
<dbReference type="EMBL" id="CAMPGE010001048">
    <property type="protein sequence ID" value="CAI2359816.1"/>
    <property type="molecule type" value="Genomic_DNA"/>
</dbReference>
<dbReference type="AlphaFoldDB" id="A0AAD1U425"/>
<sequence length="425" mass="49429">MERAKPNRNGKNEIRVTIPGIKMRTKKRPSTCNPVKTRKKTERTATMGSTQKIFFKIGAKSSVIKGQRNFGIRNTTPVLKKNHDRKTQCNPKPQPDCCKFKKSPGNSITRRKMFVRQKNLHPDFNSMIITSFKRSNLRKNTTPIQLNNDRIRDIEDLNIISPVDNQTIRREAPRANNNMFHSSSITKNWIKYSKSDDASKFRNFKNMSRFRILKKVKKSSSILKSSISKGKSVLKEDSTSKLLSSAQAQVEKNFKKLQKGSPTKNEQNKMAKTASNFRSSRSKPTQCKKNSRLYHIKTNNYMENTNIFKKALNQGNKICKNHTRLNQHYPSRLRHQNFVDEEDFLKNTRNQEKPLIIQNFIALEPSVKPQVELRTTQHSRLSKPVSKAHLLTKKLVEDCYQEFMRDLNEPEPDQTLFFKEIYKPA</sequence>
<feature type="compositionally biased region" description="Polar residues" evidence="1">
    <location>
        <begin position="260"/>
        <end position="287"/>
    </location>
</feature>
<protein>
    <submittedName>
        <fullName evidence="2">Uncharacterized protein</fullName>
    </submittedName>
</protein>
<gene>
    <name evidence="2" type="ORF">ECRASSUSDP1_LOCUS1110</name>
</gene>
<evidence type="ECO:0000313" key="3">
    <source>
        <dbReference type="Proteomes" id="UP001295684"/>
    </source>
</evidence>
<evidence type="ECO:0000313" key="2">
    <source>
        <dbReference type="EMBL" id="CAI2359816.1"/>
    </source>
</evidence>